<sequence length="78" mass="9008">MNFIGIQAAGTLLSHIIFILLTFWALQAVRVEKVIRKQHVNQAKVLYLFVSIAIGYLVSSFFMEFILSSQNLIFLFER</sequence>
<dbReference type="InterPro" id="IPR009526">
    <property type="entry name" value="DUF1146"/>
</dbReference>
<organism evidence="2 3">
    <name type="scientific">Desemzia incerta</name>
    <dbReference type="NCBI Taxonomy" id="82801"/>
    <lineage>
        <taxon>Bacteria</taxon>
        <taxon>Bacillati</taxon>
        <taxon>Bacillota</taxon>
        <taxon>Bacilli</taxon>
        <taxon>Lactobacillales</taxon>
        <taxon>Carnobacteriaceae</taxon>
        <taxon>Desemzia</taxon>
    </lineage>
</organism>
<keyword evidence="1" id="KW-1133">Transmembrane helix</keyword>
<dbReference type="AlphaFoldDB" id="A0A1I5V3J0"/>
<keyword evidence="1" id="KW-0472">Membrane</keyword>
<feature type="transmembrane region" description="Helical" evidence="1">
    <location>
        <begin position="6"/>
        <end position="26"/>
    </location>
</feature>
<protein>
    <submittedName>
        <fullName evidence="2">Conserved hypothetical integral membrane protein</fullName>
    </submittedName>
</protein>
<gene>
    <name evidence="2" type="ORF">SAMN04488506_0338</name>
</gene>
<dbReference type="STRING" id="82801.SAMN04488506_0338"/>
<dbReference type="Proteomes" id="UP000199136">
    <property type="component" value="Unassembled WGS sequence"/>
</dbReference>
<keyword evidence="3" id="KW-1185">Reference proteome</keyword>
<dbReference type="NCBIfam" id="TIGR02327">
    <property type="entry name" value="int_mem_ywzB"/>
    <property type="match status" value="1"/>
</dbReference>
<name>A0A1I5V3J0_9LACT</name>
<evidence type="ECO:0000313" key="2">
    <source>
        <dbReference type="EMBL" id="SFQ02065.1"/>
    </source>
</evidence>
<proteinExistence type="predicted"/>
<dbReference type="EMBL" id="FOXW01000001">
    <property type="protein sequence ID" value="SFQ02065.1"/>
    <property type="molecule type" value="Genomic_DNA"/>
</dbReference>
<dbReference type="Pfam" id="PF06612">
    <property type="entry name" value="DUF1146"/>
    <property type="match status" value="1"/>
</dbReference>
<feature type="transmembrane region" description="Helical" evidence="1">
    <location>
        <begin position="46"/>
        <end position="67"/>
    </location>
</feature>
<accession>A0A1I5V3J0</accession>
<evidence type="ECO:0000256" key="1">
    <source>
        <dbReference type="SAM" id="Phobius"/>
    </source>
</evidence>
<reference evidence="2 3" key="1">
    <citation type="submission" date="2016-10" db="EMBL/GenBank/DDBJ databases">
        <authorList>
            <person name="de Groot N.N."/>
        </authorList>
    </citation>
    <scope>NUCLEOTIDE SEQUENCE [LARGE SCALE GENOMIC DNA]</scope>
    <source>
        <strain evidence="2 3">DSM 20581</strain>
    </source>
</reference>
<keyword evidence="1" id="KW-0812">Transmembrane</keyword>
<dbReference type="OrthoDB" id="1651016at2"/>
<dbReference type="RefSeq" id="WP_092479410.1">
    <property type="nucleotide sequence ID" value="NZ_CP126128.1"/>
</dbReference>
<evidence type="ECO:0000313" key="3">
    <source>
        <dbReference type="Proteomes" id="UP000199136"/>
    </source>
</evidence>